<feature type="domain" description="PROP1-like PPR" evidence="7">
    <location>
        <begin position="1004"/>
        <end position="1142"/>
    </location>
</feature>
<feature type="region of interest" description="Disordered" evidence="6">
    <location>
        <begin position="157"/>
        <end position="216"/>
    </location>
</feature>
<feature type="compositionally biased region" description="Low complexity" evidence="6">
    <location>
        <begin position="33"/>
        <end position="52"/>
    </location>
</feature>
<dbReference type="PANTHER" id="PTHR47447:SF17">
    <property type="entry name" value="OS12G0638900 PROTEIN"/>
    <property type="match status" value="1"/>
</dbReference>
<dbReference type="Proteomes" id="UP001362999">
    <property type="component" value="Unassembled WGS sequence"/>
</dbReference>
<feature type="compositionally biased region" description="Low complexity" evidence="6">
    <location>
        <begin position="116"/>
        <end position="131"/>
    </location>
</feature>
<evidence type="ECO:0000256" key="6">
    <source>
        <dbReference type="SAM" id="MobiDB-lite"/>
    </source>
</evidence>
<dbReference type="Pfam" id="PF17177">
    <property type="entry name" value="PPR_long"/>
    <property type="match status" value="1"/>
</dbReference>
<sequence>MLPKVATTLLHSTSRAAAAVQSQSHTLRNVWTSSGASSSGNAGLAPWHPSTSNGGGSNGPSSGGQKYTGSRYTSYNAAGRAVTQAHTTTLNELGQTDDAELEDPPRRVHLARPRSHSLSSPASAATAPSVPHTELGVLKTVQLHARSRHAFSSLAAHVPVDAPPPPLLLRRNSTSSVSSVEEPPPRPATPPHRSPPRPPPPETDPAAPQTVAPPFADSPAANAIWNALIAGDSAQVAQTVRDLIDHVPNPSVREFNIALEALRETRRTGEPLVLIMQTYNAMIGRQLLPNLRTYFELITAITDRDHEIHTTITTLEARARRHSASTTDTQRIEHLRSENTFDSAMKLFEAINTPDGAPRIPLYLYVALLRSCANHMRQDAALHILTALEQRKDLKPVASVYKHMIRAYASPAGIADAEMIFAEFISRSNNDGIDWTVAYDDPHGARRQHLQVYNEMISAYFRAGLSDKAVGILERMMASPAPAAFGPTDVPHPASSTYTVTIAGFIHSGDIDTAYSWFTRLLAQTERARQPYESALAVLRPDAVCWAQMLDGLALAERVDELNALFLTLKQCAVEDGLRVRDTDREIVYLANMRRLPTLTSTSAAFDLGSFVITNVLTNEMDFARLVRPIWEDYVRRGMHRQAVAVVTGLGTSSRPGAEPPIIPLMNTLLRARHVEWEVARRIVRHANACGVPIPPELTWRVLHAYGADQVAPNHAAATGRITPEEAKRVLLDTTDYAWLLNAAAEHEIGFDKPDGYLFKGLSPLLEDMARSGLGLVDMPPKLVRRVVKTVFVTRGTDGLRTSFARLGPKFERVLEDPAQAASALADATTPSPTQNQEIQMDIAMSESDAESSASGTIETLKVDRSLSKTIEEVLLRPVAAFGSTAPHAIADEAYALFRAGVSRGKVPTAFVLGRVIQSLGRVFALDRVRDAYTAAQALLRGLEDDKLAQSSAWFAIENSMIVALAHAGDVEAAHVHRVRILEMGGAPSADAYGALILYVKDTTDDTSNAMTLFQEAQVLRVQPNQYLYNNIISKLAKARKADYALELFEQMKASTFAKPSSITYGAVIGACARVGDVQSAENLFAEMLKAPNYKPRVPPFNTMMQLYTTTKPNRERALYFYNQLRIAKITPTAYTYKLLMDAYGRIEPVDIGMMEQIWEALRADPSIEIQSNHFATLINAYGCVQKDLDKALTVFESIPTFPRAPPRDALVFEALINVLVAHRRTDLMPEYVALMHSEGVHMTAYIANFLIKGYADVGDMDQARAIFENLVDPPSGVASVHNHAPHEPAMSPVVDPTEPVYREPSTWEAMVRAELGSGNRDNANALLERLQARCYPEAVYNRISGILIDHSLVLAS</sequence>
<evidence type="ECO:0000256" key="3">
    <source>
        <dbReference type="ARBA" id="ARBA00044493"/>
    </source>
</evidence>
<feature type="region of interest" description="Disordered" evidence="6">
    <location>
        <begin position="110"/>
        <end position="131"/>
    </location>
</feature>
<dbReference type="EMBL" id="JAWWNJ010000057">
    <property type="protein sequence ID" value="KAK7014162.1"/>
    <property type="molecule type" value="Genomic_DNA"/>
</dbReference>
<feature type="compositionally biased region" description="Pro residues" evidence="6">
    <location>
        <begin position="185"/>
        <end position="203"/>
    </location>
</feature>
<evidence type="ECO:0000259" key="7">
    <source>
        <dbReference type="Pfam" id="PF17177"/>
    </source>
</evidence>
<keyword evidence="9" id="KW-1185">Reference proteome</keyword>
<dbReference type="PROSITE" id="PS51375">
    <property type="entry name" value="PPR"/>
    <property type="match status" value="3"/>
</dbReference>
<feature type="repeat" description="PPR" evidence="5">
    <location>
        <begin position="1025"/>
        <end position="1059"/>
    </location>
</feature>
<reference evidence="8 9" key="1">
    <citation type="journal article" date="2024" name="J Genomics">
        <title>Draft genome sequencing and assembly of Favolaschia claudopus CIRM-BRFM 2984 isolated from oak limbs.</title>
        <authorList>
            <person name="Navarro D."/>
            <person name="Drula E."/>
            <person name="Chaduli D."/>
            <person name="Cazenave R."/>
            <person name="Ahrendt S."/>
            <person name="Wang J."/>
            <person name="Lipzen A."/>
            <person name="Daum C."/>
            <person name="Barry K."/>
            <person name="Grigoriev I.V."/>
            <person name="Favel A."/>
            <person name="Rosso M.N."/>
            <person name="Martin F."/>
        </authorList>
    </citation>
    <scope>NUCLEOTIDE SEQUENCE [LARGE SCALE GENOMIC DNA]</scope>
    <source>
        <strain evidence="8 9">CIRM-BRFM 2984</strain>
    </source>
</reference>
<accession>A0AAW0AMR5</accession>
<evidence type="ECO:0000256" key="5">
    <source>
        <dbReference type="PROSITE-ProRule" id="PRU00708"/>
    </source>
</evidence>
<dbReference type="InterPro" id="IPR011990">
    <property type="entry name" value="TPR-like_helical_dom_sf"/>
</dbReference>
<dbReference type="InterPro" id="IPR033443">
    <property type="entry name" value="PROP1-like_PPR_dom"/>
</dbReference>
<comment type="function">
    <text evidence="3">Regulates mitochondrial small subunit maturation by controlling 15S rRNA 5'-end processing. Localizes to the 5' precursor of the 15S rRNA in a position that is subsequently occupied by mS47 in the mature yeast mtSSU. Uses structure and sequence-specific RNA recognition, binding to a single-stranded region of the precursor and specifically recognizing bases -6 to -1. The exchange of Ccm1 for mS47 is coupled to the irreversible removal of precursor rRNA that is accompanied by conformational changes of the mitoribosomal proteins uS5m and mS26. These conformational changes signal completion of 5'-end rRNA processing through protection of the mature 5'-end of the 15S rRNA and stabilization of mS47. The removal of the 5' precursor together with the dissociation of Ccm1 may be catalyzed by the 5'-3' exoribonuclease Pet127. Involved in the specific removal of group I introns in mitochondrial encoded transcripts.</text>
</comment>
<evidence type="ECO:0000256" key="1">
    <source>
        <dbReference type="ARBA" id="ARBA00006192"/>
    </source>
</evidence>
<comment type="similarity">
    <text evidence="1">Belongs to the CCM1 family.</text>
</comment>
<protein>
    <recommendedName>
        <fullName evidence="7">PROP1-like PPR domain-containing protein</fullName>
    </recommendedName>
</protein>
<name>A0AAW0AMR5_9AGAR</name>
<dbReference type="Gene3D" id="1.25.40.10">
    <property type="entry name" value="Tetratricopeptide repeat domain"/>
    <property type="match status" value="4"/>
</dbReference>
<comment type="caution">
    <text evidence="8">The sequence shown here is derived from an EMBL/GenBank/DDBJ whole genome shotgun (WGS) entry which is preliminary data.</text>
</comment>
<comment type="subunit">
    <text evidence="4">Binds to mitochondrial small subunit 15S rRNA.</text>
</comment>
<evidence type="ECO:0000313" key="8">
    <source>
        <dbReference type="EMBL" id="KAK7014162.1"/>
    </source>
</evidence>
<evidence type="ECO:0000313" key="9">
    <source>
        <dbReference type="Proteomes" id="UP001362999"/>
    </source>
</evidence>
<feature type="repeat" description="PPR" evidence="5">
    <location>
        <begin position="1061"/>
        <end position="1096"/>
    </location>
</feature>
<keyword evidence="2" id="KW-0677">Repeat</keyword>
<dbReference type="NCBIfam" id="TIGR00756">
    <property type="entry name" value="PPR"/>
    <property type="match status" value="3"/>
</dbReference>
<evidence type="ECO:0000256" key="4">
    <source>
        <dbReference type="ARBA" id="ARBA00044511"/>
    </source>
</evidence>
<feature type="compositionally biased region" description="Gly residues" evidence="6">
    <location>
        <begin position="53"/>
        <end position="62"/>
    </location>
</feature>
<proteinExistence type="inferred from homology"/>
<dbReference type="InterPro" id="IPR002885">
    <property type="entry name" value="PPR_rpt"/>
</dbReference>
<feature type="repeat" description="PPR" evidence="5">
    <location>
        <begin position="449"/>
        <end position="483"/>
    </location>
</feature>
<organism evidence="8 9">
    <name type="scientific">Favolaschia claudopus</name>
    <dbReference type="NCBI Taxonomy" id="2862362"/>
    <lineage>
        <taxon>Eukaryota</taxon>
        <taxon>Fungi</taxon>
        <taxon>Dikarya</taxon>
        <taxon>Basidiomycota</taxon>
        <taxon>Agaricomycotina</taxon>
        <taxon>Agaricomycetes</taxon>
        <taxon>Agaricomycetidae</taxon>
        <taxon>Agaricales</taxon>
        <taxon>Marasmiineae</taxon>
        <taxon>Mycenaceae</taxon>
        <taxon>Favolaschia</taxon>
    </lineage>
</organism>
<feature type="region of interest" description="Disordered" evidence="6">
    <location>
        <begin position="31"/>
        <end position="71"/>
    </location>
</feature>
<dbReference type="Pfam" id="PF01535">
    <property type="entry name" value="PPR"/>
    <property type="match status" value="2"/>
</dbReference>
<gene>
    <name evidence="8" type="ORF">R3P38DRAFT_3400862</name>
</gene>
<evidence type="ECO:0000256" key="2">
    <source>
        <dbReference type="ARBA" id="ARBA00022737"/>
    </source>
</evidence>
<dbReference type="PANTHER" id="PTHR47447">
    <property type="entry name" value="OS03G0856100 PROTEIN"/>
    <property type="match status" value="1"/>
</dbReference>